<feature type="transmembrane region" description="Helical" evidence="1">
    <location>
        <begin position="7"/>
        <end position="29"/>
    </location>
</feature>
<organism evidence="2 3">
    <name type="scientific">Pseudovibrio brasiliensis</name>
    <dbReference type="NCBI Taxonomy" id="1898042"/>
    <lineage>
        <taxon>Bacteria</taxon>
        <taxon>Pseudomonadati</taxon>
        <taxon>Pseudomonadota</taxon>
        <taxon>Alphaproteobacteria</taxon>
        <taxon>Hyphomicrobiales</taxon>
        <taxon>Stappiaceae</taxon>
        <taxon>Pseudovibrio</taxon>
    </lineage>
</organism>
<keyword evidence="3" id="KW-1185">Reference proteome</keyword>
<accession>A0ABX8ATD5</accession>
<name>A0ABX8ATD5_9HYPH</name>
<evidence type="ECO:0000256" key="1">
    <source>
        <dbReference type="SAM" id="Phobius"/>
    </source>
</evidence>
<evidence type="ECO:0000313" key="3">
    <source>
        <dbReference type="Proteomes" id="UP000680706"/>
    </source>
</evidence>
<sequence length="163" mass="18397">MKKLVEFIAEIGTIMYVGGILSHIVISIINAPPSPEVAAMIYDYKMQSAYILILPGLALKIFADLMLYFVFKQRAWWMRIKLAMTAFLTVNAFVFLVPMMPQLLELAHLSIPNGVLSEAFHELEGKEKLVGMSNIIPLVTEMIMGAFKPRLSRTEFRAQPFTS</sequence>
<keyword evidence="1" id="KW-0812">Transmembrane</keyword>
<dbReference type="Proteomes" id="UP000680706">
    <property type="component" value="Chromosome"/>
</dbReference>
<evidence type="ECO:0008006" key="4">
    <source>
        <dbReference type="Google" id="ProtNLM"/>
    </source>
</evidence>
<keyword evidence="1" id="KW-0472">Membrane</keyword>
<dbReference type="RefSeq" id="WP_075701127.1">
    <property type="nucleotide sequence ID" value="NZ_CP074126.1"/>
</dbReference>
<feature type="transmembrane region" description="Helical" evidence="1">
    <location>
        <begin position="82"/>
        <end position="100"/>
    </location>
</feature>
<evidence type="ECO:0000313" key="2">
    <source>
        <dbReference type="EMBL" id="QUS57115.1"/>
    </source>
</evidence>
<proteinExistence type="predicted"/>
<keyword evidence="1" id="KW-1133">Transmembrane helix</keyword>
<feature type="transmembrane region" description="Helical" evidence="1">
    <location>
        <begin position="49"/>
        <end position="70"/>
    </location>
</feature>
<protein>
    <recommendedName>
        <fullName evidence="4">Enoyl-CoA hydratase</fullName>
    </recommendedName>
</protein>
<gene>
    <name evidence="2" type="ORF">KGB56_06910</name>
</gene>
<dbReference type="EMBL" id="CP074126">
    <property type="protein sequence ID" value="QUS57115.1"/>
    <property type="molecule type" value="Genomic_DNA"/>
</dbReference>
<reference evidence="2 3" key="1">
    <citation type="journal article" date="2021" name="Angew. Chem. Int. Ed. Engl.">
        <title>A novel family of nonribosomal peptides modulate collective behavior in Pseudovibrio bacteria isolated from marine sponges.</title>
        <authorList>
            <person name="Ioca L.P."/>
            <person name="Dai Y."/>
            <person name="Kunakom S."/>
            <person name="Diaz-Espinosa J."/>
            <person name="Krunic A."/>
            <person name="Crnkovic C.M."/>
            <person name="Orjala J."/>
            <person name="Sanchez L.M."/>
            <person name="Ferreira A.G."/>
            <person name="Berlinck R.G.S."/>
            <person name="Eustaquio A.S."/>
        </authorList>
    </citation>
    <scope>NUCLEOTIDE SEQUENCE [LARGE SCALE GENOMIC DNA]</scope>
    <source>
        <strain evidence="2 3">Ab134</strain>
    </source>
</reference>